<dbReference type="RefSeq" id="WP_168877001.1">
    <property type="nucleotide sequence ID" value="NZ_JABAIM010000002.1"/>
</dbReference>
<dbReference type="GO" id="GO:0000287">
    <property type="term" value="F:magnesium ion binding"/>
    <property type="evidence" value="ECO:0007669"/>
    <property type="project" value="InterPro"/>
</dbReference>
<gene>
    <name evidence="12" type="ORF">HF682_09160</name>
</gene>
<organism evidence="12 13">
    <name type="scientific">Leeia aquatica</name>
    <dbReference type="NCBI Taxonomy" id="2725557"/>
    <lineage>
        <taxon>Bacteria</taxon>
        <taxon>Pseudomonadati</taxon>
        <taxon>Pseudomonadota</taxon>
        <taxon>Betaproteobacteria</taxon>
        <taxon>Neisseriales</taxon>
        <taxon>Leeiaceae</taxon>
        <taxon>Leeia</taxon>
    </lineage>
</organism>
<keyword evidence="5 7" id="KW-0460">Magnesium</keyword>
<protein>
    <submittedName>
        <fullName evidence="12">Phosphomannomutase/phosphoglucomutase</fullName>
    </submittedName>
</protein>
<dbReference type="AlphaFoldDB" id="A0A847S8Z4"/>
<dbReference type="PANTHER" id="PTHR43771:SF2">
    <property type="entry name" value="PHOSPHOMANNOMUTASE_PHOSPHOGLUCOMUTASE"/>
    <property type="match status" value="1"/>
</dbReference>
<evidence type="ECO:0000313" key="12">
    <source>
        <dbReference type="EMBL" id="NLR75325.1"/>
    </source>
</evidence>
<dbReference type="InterPro" id="IPR005843">
    <property type="entry name" value="A-D-PHexomutase_C"/>
</dbReference>
<reference evidence="12 13" key="1">
    <citation type="submission" date="2020-04" db="EMBL/GenBank/DDBJ databases">
        <title>Draft genome of Leeia sp. IMCC25680.</title>
        <authorList>
            <person name="Song J."/>
            <person name="Cho J.-C."/>
        </authorList>
    </citation>
    <scope>NUCLEOTIDE SEQUENCE [LARGE SCALE GENOMIC DNA]</scope>
    <source>
        <strain evidence="12 13">IMCC25680</strain>
    </source>
</reference>
<evidence type="ECO:0000259" key="8">
    <source>
        <dbReference type="Pfam" id="PF00408"/>
    </source>
</evidence>
<dbReference type="PROSITE" id="PS00710">
    <property type="entry name" value="PGM_PMM"/>
    <property type="match status" value="1"/>
</dbReference>
<evidence type="ECO:0000256" key="1">
    <source>
        <dbReference type="ARBA" id="ARBA00001946"/>
    </source>
</evidence>
<keyword evidence="13" id="KW-1185">Reference proteome</keyword>
<keyword evidence="4 7" id="KW-0479">Metal-binding</keyword>
<dbReference type="InterPro" id="IPR005844">
    <property type="entry name" value="A-D-PHexomutase_a/b/a-I"/>
</dbReference>
<dbReference type="InterPro" id="IPR016066">
    <property type="entry name" value="A-D-PHexomutase_CS"/>
</dbReference>
<dbReference type="InterPro" id="IPR005846">
    <property type="entry name" value="A-D-PHexomutase_a/b/a-III"/>
</dbReference>
<dbReference type="Gene3D" id="3.30.310.50">
    <property type="entry name" value="Alpha-D-phosphohexomutase, C-terminal domain"/>
    <property type="match status" value="1"/>
</dbReference>
<feature type="domain" description="Alpha-D-phosphohexomutase C-terminal" evidence="8">
    <location>
        <begin position="397"/>
        <end position="446"/>
    </location>
</feature>
<dbReference type="InterPro" id="IPR005845">
    <property type="entry name" value="A-D-PHexomutase_a/b/a-II"/>
</dbReference>
<dbReference type="PRINTS" id="PR00509">
    <property type="entry name" value="PGMPMM"/>
</dbReference>
<dbReference type="Pfam" id="PF00408">
    <property type="entry name" value="PGM_PMM_IV"/>
    <property type="match status" value="1"/>
</dbReference>
<dbReference type="Pfam" id="PF02879">
    <property type="entry name" value="PGM_PMM_II"/>
    <property type="match status" value="1"/>
</dbReference>
<proteinExistence type="inferred from homology"/>
<dbReference type="Pfam" id="PF02880">
    <property type="entry name" value="PGM_PMM_III"/>
    <property type="match status" value="1"/>
</dbReference>
<evidence type="ECO:0000256" key="3">
    <source>
        <dbReference type="ARBA" id="ARBA00022553"/>
    </source>
</evidence>
<evidence type="ECO:0000256" key="7">
    <source>
        <dbReference type="RuleBase" id="RU004326"/>
    </source>
</evidence>
<dbReference type="GO" id="GO:0005975">
    <property type="term" value="P:carbohydrate metabolic process"/>
    <property type="evidence" value="ECO:0007669"/>
    <property type="project" value="InterPro"/>
</dbReference>
<dbReference type="SUPFAM" id="SSF55957">
    <property type="entry name" value="Phosphoglucomutase, C-terminal domain"/>
    <property type="match status" value="1"/>
</dbReference>
<keyword evidence="3" id="KW-0597">Phosphoprotein</keyword>
<evidence type="ECO:0000259" key="9">
    <source>
        <dbReference type="Pfam" id="PF02878"/>
    </source>
</evidence>
<keyword evidence="6" id="KW-0413">Isomerase</keyword>
<dbReference type="CDD" id="cd03089">
    <property type="entry name" value="PMM_PGM"/>
    <property type="match status" value="1"/>
</dbReference>
<feature type="domain" description="Alpha-D-phosphohexomutase alpha/beta/alpha" evidence="9">
    <location>
        <begin position="7"/>
        <end position="136"/>
    </location>
</feature>
<comment type="cofactor">
    <cofactor evidence="1">
        <name>Mg(2+)</name>
        <dbReference type="ChEBI" id="CHEBI:18420"/>
    </cofactor>
</comment>
<comment type="similarity">
    <text evidence="2 7">Belongs to the phosphohexose mutase family.</text>
</comment>
<dbReference type="EMBL" id="JABAIM010000002">
    <property type="protein sequence ID" value="NLR75325.1"/>
    <property type="molecule type" value="Genomic_DNA"/>
</dbReference>
<feature type="domain" description="Alpha-D-phosphohexomutase alpha/beta/alpha" evidence="11">
    <location>
        <begin position="255"/>
        <end position="361"/>
    </location>
</feature>
<dbReference type="Gene3D" id="3.40.120.10">
    <property type="entry name" value="Alpha-D-Glucose-1,6-Bisphosphate, subunit A, domain 3"/>
    <property type="match status" value="3"/>
</dbReference>
<name>A0A847S8Z4_9NEIS</name>
<evidence type="ECO:0000313" key="13">
    <source>
        <dbReference type="Proteomes" id="UP000587991"/>
    </source>
</evidence>
<dbReference type="GO" id="GO:0016868">
    <property type="term" value="F:intramolecular phosphotransferase activity"/>
    <property type="evidence" value="ECO:0007669"/>
    <property type="project" value="InterPro"/>
</dbReference>
<evidence type="ECO:0000256" key="2">
    <source>
        <dbReference type="ARBA" id="ARBA00010231"/>
    </source>
</evidence>
<evidence type="ECO:0000259" key="11">
    <source>
        <dbReference type="Pfam" id="PF02880"/>
    </source>
</evidence>
<accession>A0A847S8Z4</accession>
<dbReference type="Pfam" id="PF02878">
    <property type="entry name" value="PGM_PMM_I"/>
    <property type="match status" value="1"/>
</dbReference>
<dbReference type="SUPFAM" id="SSF53738">
    <property type="entry name" value="Phosphoglucomutase, first 3 domains"/>
    <property type="match status" value="3"/>
</dbReference>
<dbReference type="InterPro" id="IPR036900">
    <property type="entry name" value="A-D-PHexomutase_C_sf"/>
</dbReference>
<feature type="domain" description="Alpha-D-phosphohexomutase alpha/beta/alpha" evidence="10">
    <location>
        <begin position="153"/>
        <end position="250"/>
    </location>
</feature>
<evidence type="ECO:0000256" key="5">
    <source>
        <dbReference type="ARBA" id="ARBA00022842"/>
    </source>
</evidence>
<evidence type="ECO:0000256" key="6">
    <source>
        <dbReference type="ARBA" id="ARBA00023235"/>
    </source>
</evidence>
<evidence type="ECO:0000256" key="4">
    <source>
        <dbReference type="ARBA" id="ARBA00022723"/>
    </source>
</evidence>
<dbReference type="PANTHER" id="PTHR43771">
    <property type="entry name" value="PHOSPHOMANNOMUTASE"/>
    <property type="match status" value="1"/>
</dbReference>
<dbReference type="InterPro" id="IPR016055">
    <property type="entry name" value="A-D-PHexomutase_a/b/a-I/II/III"/>
</dbReference>
<evidence type="ECO:0000259" key="10">
    <source>
        <dbReference type="Pfam" id="PF02879"/>
    </source>
</evidence>
<comment type="caution">
    <text evidence="12">The sequence shown here is derived from an EMBL/GenBank/DDBJ whole genome shotgun (WGS) entry which is preliminary data.</text>
</comment>
<dbReference type="Proteomes" id="UP000587991">
    <property type="component" value="Unassembled WGS sequence"/>
</dbReference>
<dbReference type="InterPro" id="IPR005841">
    <property type="entry name" value="Alpha-D-phosphohexomutase_SF"/>
</dbReference>
<sequence>MAKSGAEIFKAYDIRGIVGKSLTEERVRQIGHAIGSEARDRQVKTIVIGRDGRLSGPAFAEALSQGIRASGIHVIDIGQVATPVTYFAAHHLETGSAVMITGSHNPPEYNGLKMMLAGETLAGDTIQQLRLRIEENRLHQGEGSYQQQDVREAYLQRITSDIRLQRPLNIIVDAGNGVAGALAPVLYRRMGCRVRELFCEVDGQFPNHHPDPAKPENLADLIDALQKTDAEFGVAFDGDGDRLGVVTKSGQIIFPDRQMMVFAADILERHPGSQIIYDVKSTALLASWVKDLGGEPVMWRTGHSFMKAKLKELGAPLAGEMSGHIFFKERWYGFDDGIYAGARLLEILSRVDNPSALLEALPSQPSTPELHVDCGKEGAQHSLMASLTERARFHGAKDIVKIDGLRVEYPDGFGLVRASNTTPVLVLRFEGKDSKSLKRIQHDFRQALLTVHPELTLPF</sequence>